<dbReference type="AlphaFoldDB" id="A0A1H5SI27"/>
<evidence type="ECO:0000313" key="8">
    <source>
        <dbReference type="EMBL" id="SEF50259.1"/>
    </source>
</evidence>
<gene>
    <name evidence="4" type="primary">nuoC</name>
    <name evidence="8" type="ORF">SAMN04488045_0242</name>
</gene>
<dbReference type="InterPro" id="IPR010218">
    <property type="entry name" value="NADH_DH_suC"/>
</dbReference>
<evidence type="ECO:0000256" key="4">
    <source>
        <dbReference type="HAMAP-Rule" id="MF_01357"/>
    </source>
</evidence>
<keyword evidence="4" id="KW-0472">Membrane</keyword>
<keyword evidence="4 5" id="KW-0520">NAD</keyword>
<sequence>MTEALKELGGYIEAKRPDCVIGWDVTFDELNVDVAPSNIAGLVEFLKNDPTCKFNSLVDITAVDYPARGKRFDVVYHFLSMYQNHRIRLRVSIREEDMVPSIVDVHPSANWFEREVFDMFGILFTGHPDLRRILTDYGFRGYPLRKDFPTTGYTEVRYDEEQKRVVYEPVSLVQEYRQFDFMSPWEGAEYVLPGDEKQEASK</sequence>
<dbReference type="PROSITE" id="PS00542">
    <property type="entry name" value="COMPLEX1_30K"/>
    <property type="match status" value="1"/>
</dbReference>
<dbReference type="GO" id="GO:0008137">
    <property type="term" value="F:NADH dehydrogenase (ubiquinone) activity"/>
    <property type="evidence" value="ECO:0007669"/>
    <property type="project" value="InterPro"/>
</dbReference>
<keyword evidence="4 6" id="KW-0874">Quinone</keyword>
<dbReference type="GO" id="GO:0005886">
    <property type="term" value="C:plasma membrane"/>
    <property type="evidence" value="ECO:0007669"/>
    <property type="project" value="UniProtKB-SubCell"/>
</dbReference>
<feature type="domain" description="NADH:ubiquinone oxidoreductase 30kDa subunit" evidence="7">
    <location>
        <begin position="32"/>
        <end position="153"/>
    </location>
</feature>
<dbReference type="Gene3D" id="3.30.460.80">
    <property type="entry name" value="NADH:ubiquinone oxidoreductase, 30kDa subunit"/>
    <property type="match status" value="1"/>
</dbReference>
<name>A0A1H5SI27_9RHOB</name>
<dbReference type="NCBIfam" id="NF004733">
    <property type="entry name" value="PRK06074.1-5"/>
    <property type="match status" value="1"/>
</dbReference>
<comment type="subcellular location">
    <subcellularLocation>
        <location evidence="4">Cell membrane</location>
        <topology evidence="4">Peripheral membrane protein</topology>
        <orientation evidence="4">Cytoplasmic side</orientation>
    </subcellularLocation>
</comment>
<dbReference type="EMBL" id="FNUZ01000001">
    <property type="protein sequence ID" value="SEF50259.1"/>
    <property type="molecule type" value="Genomic_DNA"/>
</dbReference>
<evidence type="ECO:0000313" key="9">
    <source>
        <dbReference type="Proteomes" id="UP000236752"/>
    </source>
</evidence>
<comment type="subunit">
    <text evidence="4">NDH-1 is composed of 14 different subunits. Subunits NuoB, C, D, E, F, and G constitute the peripheral sector of the complex.</text>
</comment>
<evidence type="ECO:0000256" key="5">
    <source>
        <dbReference type="RuleBase" id="RU003456"/>
    </source>
</evidence>
<organism evidence="8 9">
    <name type="scientific">Thalassococcus halodurans</name>
    <dbReference type="NCBI Taxonomy" id="373675"/>
    <lineage>
        <taxon>Bacteria</taxon>
        <taxon>Pseudomonadati</taxon>
        <taxon>Pseudomonadota</taxon>
        <taxon>Alphaproteobacteria</taxon>
        <taxon>Rhodobacterales</taxon>
        <taxon>Roseobacteraceae</taxon>
        <taxon>Thalassococcus</taxon>
    </lineage>
</organism>
<dbReference type="RefSeq" id="WP_103908653.1">
    <property type="nucleotide sequence ID" value="NZ_FNUZ01000001.1"/>
</dbReference>
<keyword evidence="4" id="KW-0830">Ubiquinone</keyword>
<dbReference type="PANTHER" id="PTHR10884">
    <property type="entry name" value="NADH DEHYDROGENASE UBIQUINONE IRON-SULFUR PROTEIN 3"/>
    <property type="match status" value="1"/>
</dbReference>
<dbReference type="PANTHER" id="PTHR10884:SF14">
    <property type="entry name" value="NADH DEHYDROGENASE [UBIQUINONE] IRON-SULFUR PROTEIN 3, MITOCHONDRIAL"/>
    <property type="match status" value="1"/>
</dbReference>
<evidence type="ECO:0000256" key="6">
    <source>
        <dbReference type="RuleBase" id="RU003582"/>
    </source>
</evidence>
<evidence type="ECO:0000259" key="7">
    <source>
        <dbReference type="Pfam" id="PF00329"/>
    </source>
</evidence>
<dbReference type="NCBIfam" id="TIGR01961">
    <property type="entry name" value="NuoC_fam"/>
    <property type="match status" value="1"/>
</dbReference>
<dbReference type="GO" id="GO:0048038">
    <property type="term" value="F:quinone binding"/>
    <property type="evidence" value="ECO:0007669"/>
    <property type="project" value="UniProtKB-KW"/>
</dbReference>
<accession>A0A1H5SI27</accession>
<dbReference type="InterPro" id="IPR037232">
    <property type="entry name" value="NADH_quin_OxRdtase_su_C/D-like"/>
</dbReference>
<proteinExistence type="inferred from homology"/>
<comment type="function">
    <text evidence="4">NDH-1 shuttles electrons from NADH, via FMN and iron-sulfur (Fe-S) centers, to quinones in the respiratory chain. The immediate electron acceptor for the enzyme in this species is believed to be ubiquinone. Couples the redox reaction to proton translocation (for every two electrons transferred, four hydrogen ions are translocated across the cytoplasmic membrane), and thus conserves the redox energy in a proton gradient.</text>
</comment>
<comment type="similarity">
    <text evidence="1 4 5">Belongs to the complex I 30 kDa subunit family.</text>
</comment>
<reference evidence="8 9" key="1">
    <citation type="submission" date="2016-10" db="EMBL/GenBank/DDBJ databases">
        <authorList>
            <person name="de Groot N.N."/>
        </authorList>
    </citation>
    <scope>NUCLEOTIDE SEQUENCE [LARGE SCALE GENOMIC DNA]</scope>
    <source>
        <strain evidence="8 9">DSM 26915</strain>
    </source>
</reference>
<dbReference type="Pfam" id="PF00329">
    <property type="entry name" value="Complex1_30kDa"/>
    <property type="match status" value="1"/>
</dbReference>
<keyword evidence="2 4" id="KW-0813">Transport</keyword>
<protein>
    <recommendedName>
        <fullName evidence="4">NADH-quinone oxidoreductase subunit C</fullName>
        <ecNumber evidence="4">7.1.1.-</ecNumber>
    </recommendedName>
    <alternativeName>
        <fullName evidence="4">NADH dehydrogenase I subunit C</fullName>
    </alternativeName>
    <alternativeName>
        <fullName evidence="4">NDH-1 subunit C</fullName>
    </alternativeName>
</protein>
<comment type="catalytic activity">
    <reaction evidence="4 6">
        <text>a quinone + NADH + 5 H(+)(in) = a quinol + NAD(+) + 4 H(+)(out)</text>
        <dbReference type="Rhea" id="RHEA:57888"/>
        <dbReference type="ChEBI" id="CHEBI:15378"/>
        <dbReference type="ChEBI" id="CHEBI:24646"/>
        <dbReference type="ChEBI" id="CHEBI:57540"/>
        <dbReference type="ChEBI" id="CHEBI:57945"/>
        <dbReference type="ChEBI" id="CHEBI:132124"/>
    </reaction>
</comment>
<dbReference type="InterPro" id="IPR020396">
    <property type="entry name" value="NADH_UbQ_OxRdtase_CS"/>
</dbReference>
<keyword evidence="3 4" id="KW-1003">Cell membrane</keyword>
<keyword evidence="4 5" id="KW-1278">Translocase</keyword>
<keyword evidence="9" id="KW-1185">Reference proteome</keyword>
<evidence type="ECO:0000256" key="2">
    <source>
        <dbReference type="ARBA" id="ARBA00022448"/>
    </source>
</evidence>
<dbReference type="GO" id="GO:0050136">
    <property type="term" value="F:NADH dehydrogenase (quinone) (non-electrogenic) activity"/>
    <property type="evidence" value="ECO:0007669"/>
    <property type="project" value="UniProtKB-UniRule"/>
</dbReference>
<dbReference type="InterPro" id="IPR001268">
    <property type="entry name" value="NADH_UbQ_OxRdtase_30kDa_su"/>
</dbReference>
<dbReference type="OrthoDB" id="9803286at2"/>
<evidence type="ECO:0000256" key="1">
    <source>
        <dbReference type="ARBA" id="ARBA00007569"/>
    </source>
</evidence>
<dbReference type="HAMAP" id="MF_01357">
    <property type="entry name" value="NDH1_NuoC"/>
    <property type="match status" value="1"/>
</dbReference>
<dbReference type="EC" id="7.1.1.-" evidence="4"/>
<dbReference type="SUPFAM" id="SSF143243">
    <property type="entry name" value="Nqo5-like"/>
    <property type="match status" value="1"/>
</dbReference>
<evidence type="ECO:0000256" key="3">
    <source>
        <dbReference type="ARBA" id="ARBA00022475"/>
    </source>
</evidence>
<dbReference type="Proteomes" id="UP000236752">
    <property type="component" value="Unassembled WGS sequence"/>
</dbReference>